<comment type="caution">
    <text evidence="2">The sequence shown here is derived from an EMBL/GenBank/DDBJ whole genome shotgun (WGS) entry which is preliminary data.</text>
</comment>
<keyword evidence="3" id="KW-1185">Reference proteome</keyword>
<name>A0ABS0D5P7_9NOCA</name>
<feature type="transmembrane region" description="Helical" evidence="1">
    <location>
        <begin position="512"/>
        <end position="534"/>
    </location>
</feature>
<evidence type="ECO:0000256" key="1">
    <source>
        <dbReference type="SAM" id="Phobius"/>
    </source>
</evidence>
<feature type="transmembrane region" description="Helical" evidence="1">
    <location>
        <begin position="466"/>
        <end position="492"/>
    </location>
</feature>
<feature type="transmembrane region" description="Helical" evidence="1">
    <location>
        <begin position="437"/>
        <end position="459"/>
    </location>
</feature>
<evidence type="ECO:0000313" key="2">
    <source>
        <dbReference type="EMBL" id="MBF6353798.1"/>
    </source>
</evidence>
<proteinExistence type="predicted"/>
<keyword evidence="1" id="KW-1133">Transmembrane helix</keyword>
<feature type="transmembrane region" description="Helical" evidence="1">
    <location>
        <begin position="167"/>
        <end position="188"/>
    </location>
</feature>
<keyword evidence="1" id="KW-0472">Membrane</keyword>
<keyword evidence="1" id="KW-0812">Transmembrane</keyword>
<feature type="transmembrane region" description="Helical" evidence="1">
    <location>
        <begin position="247"/>
        <end position="266"/>
    </location>
</feature>
<accession>A0ABS0D5P7</accession>
<feature type="transmembrane region" description="Helical" evidence="1">
    <location>
        <begin position="404"/>
        <end position="425"/>
    </location>
</feature>
<dbReference type="EMBL" id="JADLQN010000001">
    <property type="protein sequence ID" value="MBF6353798.1"/>
    <property type="molecule type" value="Genomic_DNA"/>
</dbReference>
<feature type="transmembrane region" description="Helical" evidence="1">
    <location>
        <begin position="349"/>
        <end position="371"/>
    </location>
</feature>
<evidence type="ECO:0000313" key="3">
    <source>
        <dbReference type="Proteomes" id="UP000707731"/>
    </source>
</evidence>
<feature type="transmembrane region" description="Helical" evidence="1">
    <location>
        <begin position="88"/>
        <end position="106"/>
    </location>
</feature>
<sequence>MTAALATGTVAAAEPRRALAGLALRQIRRGTAVVTVAATGISTLVAAQYQATFAETLDSGALRALAENPAVRILFGAPLALDDPGGFTVWRTGTPVLVLCGVWALLTATRLTRGQEDAGYWDLLLGGRTRMLDLVSHAAVMMTWAAVFVATGVGAGLVVAGTDPTGALLHALCVFASTTAFASLGLLASQAFPSRAAATGFAGAVLGLSLLLRMLADGVAALAWTAWLTPFGLSARTAPYADNRIEPVLVLVGSAAAATVAALLLARRRDLGGALITLPGTRPPRTRLLGSLHGFAVRRALAPTMGWAAGIGAYFLLLGALIASILEFFDKNPRFAELAATAGFGGLETVSGFAAAMFALLAIPAGLYATVRISAVAADERARRWNLLHSLPLSRYRWVSTETAVTTAGIAVLLGVAAVAMWLGAVITGAQLGFGQALAGAFNVAPVALLGLGAAVAALGWYPTAVAAIGAVPVAGGFLLDVIVQSIHAPAWSSKISPFAHLAAVPDTAPDWVASGVLTAVAAALIAIGLIGCARRDLDG</sequence>
<reference evidence="2 3" key="1">
    <citation type="submission" date="2020-10" db="EMBL/GenBank/DDBJ databases">
        <title>Identification of Nocardia species via Next-generation sequencing and recognition of intraspecies genetic diversity.</title>
        <authorList>
            <person name="Li P."/>
            <person name="Li P."/>
            <person name="Lu B."/>
        </authorList>
    </citation>
    <scope>NUCLEOTIDE SEQUENCE [LARGE SCALE GENOMIC DNA]</scope>
    <source>
        <strain evidence="2 3">BJ06-0143</strain>
    </source>
</reference>
<feature type="transmembrane region" description="Helical" evidence="1">
    <location>
        <begin position="200"/>
        <end position="227"/>
    </location>
</feature>
<feature type="transmembrane region" description="Helical" evidence="1">
    <location>
        <begin position="307"/>
        <end position="329"/>
    </location>
</feature>
<dbReference type="Proteomes" id="UP000707731">
    <property type="component" value="Unassembled WGS sequence"/>
</dbReference>
<organism evidence="2 3">
    <name type="scientific">Nocardia higoensis</name>
    <dbReference type="NCBI Taxonomy" id="228599"/>
    <lineage>
        <taxon>Bacteria</taxon>
        <taxon>Bacillati</taxon>
        <taxon>Actinomycetota</taxon>
        <taxon>Actinomycetes</taxon>
        <taxon>Mycobacteriales</taxon>
        <taxon>Nocardiaceae</taxon>
        <taxon>Nocardia</taxon>
    </lineage>
</organism>
<protein>
    <submittedName>
        <fullName evidence="2">Polyketide antibiotic transporter</fullName>
    </submittedName>
</protein>
<dbReference type="RefSeq" id="WP_195000653.1">
    <property type="nucleotide sequence ID" value="NZ_JADLQN010000001.1"/>
</dbReference>
<gene>
    <name evidence="2" type="ORF">IU449_04405</name>
</gene>
<feature type="transmembrane region" description="Helical" evidence="1">
    <location>
        <begin position="138"/>
        <end position="161"/>
    </location>
</feature>